<name>A0AAX3M6K8_9BACL</name>
<evidence type="ECO:0008006" key="3">
    <source>
        <dbReference type="Google" id="ProtNLM"/>
    </source>
</evidence>
<evidence type="ECO:0000313" key="1">
    <source>
        <dbReference type="EMBL" id="WCT57859.1"/>
    </source>
</evidence>
<dbReference type="EMBL" id="CP117416">
    <property type="protein sequence ID" value="WCT57859.1"/>
    <property type="molecule type" value="Genomic_DNA"/>
</dbReference>
<sequence length="61" mass="6942">MRKFNEEEANRALENAKASLAVEGMYLPENEQQLIKMKLTGQITESQFKKMALELAKVVSI</sequence>
<protein>
    <recommendedName>
        <fullName evidence="3">Antitoxin VbhA domain-containing protein</fullName>
    </recommendedName>
</protein>
<proteinExistence type="predicted"/>
<dbReference type="KEGG" id="pka:PQ456_10195"/>
<evidence type="ECO:0000313" key="2">
    <source>
        <dbReference type="Proteomes" id="UP001220509"/>
    </source>
</evidence>
<accession>A0AAX3M6K8</accession>
<gene>
    <name evidence="1" type="ORF">PQ456_10195</name>
</gene>
<dbReference type="AlphaFoldDB" id="A0AAX3M6K8"/>
<keyword evidence="2" id="KW-1185">Reference proteome</keyword>
<dbReference type="RefSeq" id="WP_273616019.1">
    <property type="nucleotide sequence ID" value="NZ_CP117416.1"/>
</dbReference>
<dbReference type="Proteomes" id="UP001220509">
    <property type="component" value="Chromosome"/>
</dbReference>
<organism evidence="1 2">
    <name type="scientific">Paenibacillus kyungheensis</name>
    <dbReference type="NCBI Taxonomy" id="1452732"/>
    <lineage>
        <taxon>Bacteria</taxon>
        <taxon>Bacillati</taxon>
        <taxon>Bacillota</taxon>
        <taxon>Bacilli</taxon>
        <taxon>Bacillales</taxon>
        <taxon>Paenibacillaceae</taxon>
        <taxon>Paenibacillus</taxon>
    </lineage>
</organism>
<reference evidence="1 2" key="1">
    <citation type="submission" date="2023-02" db="EMBL/GenBank/DDBJ databases">
        <title>Genome sequence of Paenibacillus kyungheensis KACC 18744.</title>
        <authorList>
            <person name="Kim S."/>
            <person name="Heo J."/>
            <person name="Kwon S.-W."/>
        </authorList>
    </citation>
    <scope>NUCLEOTIDE SEQUENCE [LARGE SCALE GENOMIC DNA]</scope>
    <source>
        <strain evidence="1 2">KACC 18744</strain>
    </source>
</reference>